<evidence type="ECO:0000256" key="3">
    <source>
        <dbReference type="ARBA" id="ARBA00022692"/>
    </source>
</evidence>
<keyword evidence="3 6" id="KW-0812">Transmembrane</keyword>
<dbReference type="EMBL" id="CP081070">
    <property type="protein sequence ID" value="UWQ53628.1"/>
    <property type="molecule type" value="Genomic_DNA"/>
</dbReference>
<feature type="transmembrane region" description="Helical" evidence="6">
    <location>
        <begin position="188"/>
        <end position="205"/>
    </location>
</feature>
<evidence type="ECO:0000256" key="6">
    <source>
        <dbReference type="SAM" id="Phobius"/>
    </source>
</evidence>
<feature type="transmembrane region" description="Helical" evidence="6">
    <location>
        <begin position="147"/>
        <end position="168"/>
    </location>
</feature>
<dbReference type="Proteomes" id="UP001058713">
    <property type="component" value="Chromosome"/>
</dbReference>
<protein>
    <submittedName>
        <fullName evidence="7">LysE family translocator</fullName>
    </submittedName>
</protein>
<keyword evidence="4 6" id="KW-1133">Transmembrane helix</keyword>
<proteinExistence type="predicted"/>
<dbReference type="PANTHER" id="PTHR30086">
    <property type="entry name" value="ARGININE EXPORTER PROTEIN ARGO"/>
    <property type="match status" value="1"/>
</dbReference>
<dbReference type="RefSeq" id="WP_259971198.1">
    <property type="nucleotide sequence ID" value="NZ_CP081070.1"/>
</dbReference>
<dbReference type="GO" id="GO:0015171">
    <property type="term" value="F:amino acid transmembrane transporter activity"/>
    <property type="evidence" value="ECO:0007669"/>
    <property type="project" value="TreeGrafter"/>
</dbReference>
<organism evidence="7 8">
    <name type="scientific">Leisingera caerulea</name>
    <name type="common">Phaeobacter caeruleus</name>
    <dbReference type="NCBI Taxonomy" id="506591"/>
    <lineage>
        <taxon>Bacteria</taxon>
        <taxon>Pseudomonadati</taxon>
        <taxon>Pseudomonadota</taxon>
        <taxon>Alphaproteobacteria</taxon>
        <taxon>Rhodobacterales</taxon>
        <taxon>Roseobacteraceae</taxon>
        <taxon>Leisingera</taxon>
    </lineage>
</organism>
<feature type="transmembrane region" description="Helical" evidence="6">
    <location>
        <begin position="73"/>
        <end position="93"/>
    </location>
</feature>
<name>A0A9Q9HF45_LEICA</name>
<dbReference type="GO" id="GO:0005886">
    <property type="term" value="C:plasma membrane"/>
    <property type="evidence" value="ECO:0007669"/>
    <property type="project" value="UniProtKB-SubCell"/>
</dbReference>
<reference evidence="7" key="1">
    <citation type="submission" date="2021-08" db="EMBL/GenBank/DDBJ databases">
        <authorList>
            <person name="Nwanade C."/>
            <person name="Wang M."/>
            <person name="Masoudi A."/>
            <person name="Yu Z."/>
            <person name="Liu J."/>
        </authorList>
    </citation>
    <scope>NUCLEOTIDE SEQUENCE</scope>
    <source>
        <strain evidence="7">S122</strain>
    </source>
</reference>
<evidence type="ECO:0000313" key="8">
    <source>
        <dbReference type="Proteomes" id="UP001058713"/>
    </source>
</evidence>
<comment type="subcellular location">
    <subcellularLocation>
        <location evidence="1">Cell membrane</location>
        <topology evidence="1">Multi-pass membrane protein</topology>
    </subcellularLocation>
</comment>
<keyword evidence="2" id="KW-1003">Cell membrane</keyword>
<dbReference type="InterPro" id="IPR001123">
    <property type="entry name" value="LeuE-type"/>
</dbReference>
<feature type="transmembrane region" description="Helical" evidence="6">
    <location>
        <begin position="114"/>
        <end position="135"/>
    </location>
</feature>
<evidence type="ECO:0000256" key="5">
    <source>
        <dbReference type="ARBA" id="ARBA00023136"/>
    </source>
</evidence>
<keyword evidence="5 6" id="KW-0472">Membrane</keyword>
<dbReference type="KEGG" id="lcae:K3721_16845"/>
<dbReference type="Pfam" id="PF01810">
    <property type="entry name" value="LysE"/>
    <property type="match status" value="1"/>
</dbReference>
<evidence type="ECO:0000256" key="2">
    <source>
        <dbReference type="ARBA" id="ARBA00022475"/>
    </source>
</evidence>
<feature type="transmembrane region" description="Helical" evidence="6">
    <location>
        <begin position="6"/>
        <end position="29"/>
    </location>
</feature>
<evidence type="ECO:0000256" key="1">
    <source>
        <dbReference type="ARBA" id="ARBA00004651"/>
    </source>
</evidence>
<dbReference type="AlphaFoldDB" id="A0A9Q9HF45"/>
<gene>
    <name evidence="7" type="ORF">K3721_16845</name>
</gene>
<feature type="transmembrane region" description="Helical" evidence="6">
    <location>
        <begin position="41"/>
        <end position="67"/>
    </location>
</feature>
<dbReference type="PANTHER" id="PTHR30086:SF20">
    <property type="entry name" value="ARGININE EXPORTER PROTEIN ARGO-RELATED"/>
    <property type="match status" value="1"/>
</dbReference>
<sequence>MTVSAWDLTLYAGALLILFLTPGPVWLALMARSVSGGFQAAWPLALGVACGDILWPLIAVAGMSWVVSEFTGIMTVLRWVACLMFLAMGYLLIRHAGDAVQENRALTRPGIWAGFMAGIAAILGNPKAILFYMGVLPGFFDLSGTSWPDVAAIVALSFVIPLTGNLALAGMVHRVRRAITSARIRRRINLVSGGLLIGVGLVIPFT</sequence>
<evidence type="ECO:0000313" key="7">
    <source>
        <dbReference type="EMBL" id="UWQ53628.1"/>
    </source>
</evidence>
<evidence type="ECO:0000256" key="4">
    <source>
        <dbReference type="ARBA" id="ARBA00022989"/>
    </source>
</evidence>
<accession>A0A9Q9HF45</accession>